<keyword evidence="5" id="KW-1185">Reference proteome</keyword>
<dbReference type="PANTHER" id="PTHR31669">
    <property type="entry name" value="PROTEIN FAR1-RELATED SEQUENCE 10-RELATED"/>
    <property type="match status" value="1"/>
</dbReference>
<name>A0AAD1Y5H9_EUPCR</name>
<dbReference type="AlphaFoldDB" id="A0AAD1Y5H9"/>
<comment type="caution">
    <text evidence="4">The sequence shown here is derived from an EMBL/GenBank/DDBJ whole genome shotgun (WGS) entry which is preliminary data.</text>
</comment>
<reference evidence="4" key="1">
    <citation type="submission" date="2023-07" db="EMBL/GenBank/DDBJ databases">
        <authorList>
            <consortium name="AG Swart"/>
            <person name="Singh M."/>
            <person name="Singh A."/>
            <person name="Seah K."/>
            <person name="Emmerich C."/>
        </authorList>
    </citation>
    <scope>NUCLEOTIDE SEQUENCE</scope>
    <source>
        <strain evidence="4">DP1</strain>
    </source>
</reference>
<dbReference type="GO" id="GO:0006355">
    <property type="term" value="P:regulation of DNA-templated transcription"/>
    <property type="evidence" value="ECO:0007669"/>
    <property type="project" value="InterPro"/>
</dbReference>
<dbReference type="PROSITE" id="PS50966">
    <property type="entry name" value="ZF_SWIM"/>
    <property type="match status" value="1"/>
</dbReference>
<keyword evidence="1" id="KW-0863">Zinc-finger</keyword>
<dbReference type="EMBL" id="CAMPGE010027234">
    <property type="protein sequence ID" value="CAI2384884.1"/>
    <property type="molecule type" value="Genomic_DNA"/>
</dbReference>
<sequence length="855" mass="97995">MSHRHLRDISNIYTTSKISERELLEKKLNTSNSDKEIQIKKRTKKMQYKMKKEAQHNKRKGDSEFMKRDSKRNAKNVPESPQEPPKFTAEEKEIIEMSSEKYDLDPVYQSAEIYEFYVQSIYNTGESESIKLSENIPPSSKPRGKKDSKVCSRNAQIRKISKKVNEIITFQKSERKVIEGPIYIKENAELPYVNDEPYSLDILLKRLDNYSKAAGFEICEAPHYPNYIKFICKRGEEYKAKQREHLSLGYILSLTGCPFTITCRKQTDGTLKISKVKNKHNHSVCNRPYKDEKRILTKVKEKLSMMASTLGNFLHPKLIPIAMKYYTFLGYEIGNICAKLSNQFPDIAFTLDQVQNLFKLPKFHKCTVRKSELIEDLCRGLAKNSEKYPNISFKAMKNKRVAGIALVNPSLRSRLSHSIAINTENLPEFTNSWFIFLILAKDEFGKIVPTFLGISLSANSDRIKTLLSMYLEMGFEEPTKVLSDLNKNVTSAVRQVFDLDLELGDPGHQVCLDHVLATTSRRLVGLLGSDITQTVIKKLKLAFSGELDQFYDILNGIYNVLEEGQGKEIIEEIYHEREEILKVYRVLKGWLWQGGDTDDPICGYLGGIESVYEDRNICRAFERSLYIAEKNLYGFMEFLFFQSERYRKCYQRSTKELEDKNLPFSSYIASKLPSPSPSPPKIEKISPNTYLHYIPNQTQNYTSLPHILTLTHLSTTITVQKSSLYLSASQAPLPLNPGSLPRDPLIAQIHSSPNVQSSLIRTLKYSNGTLTCSCPGPAQTGLACTHIIDLLNHFGETVEENTFVIADWLVRERRISERMKLRFFDADDSDSSEDEKEVFRVVCVGRRSGKARRRG</sequence>
<dbReference type="InterPro" id="IPR031052">
    <property type="entry name" value="FHY3/FAR1"/>
</dbReference>
<dbReference type="GO" id="GO:0008270">
    <property type="term" value="F:zinc ion binding"/>
    <property type="evidence" value="ECO:0007669"/>
    <property type="project" value="UniProtKB-KW"/>
</dbReference>
<feature type="compositionally biased region" description="Polar residues" evidence="2">
    <location>
        <begin position="128"/>
        <end position="138"/>
    </location>
</feature>
<gene>
    <name evidence="4" type="ORF">ECRASSUSDP1_LOCUS26424</name>
</gene>
<feature type="region of interest" description="Disordered" evidence="2">
    <location>
        <begin position="41"/>
        <end position="89"/>
    </location>
</feature>
<proteinExistence type="predicted"/>
<evidence type="ECO:0000259" key="3">
    <source>
        <dbReference type="PROSITE" id="PS50966"/>
    </source>
</evidence>
<feature type="compositionally biased region" description="Basic and acidic residues" evidence="2">
    <location>
        <begin position="50"/>
        <end position="72"/>
    </location>
</feature>
<feature type="domain" description="SWIM-type" evidence="3">
    <location>
        <begin position="761"/>
        <end position="795"/>
    </location>
</feature>
<organism evidence="4 5">
    <name type="scientific">Euplotes crassus</name>
    <dbReference type="NCBI Taxonomy" id="5936"/>
    <lineage>
        <taxon>Eukaryota</taxon>
        <taxon>Sar</taxon>
        <taxon>Alveolata</taxon>
        <taxon>Ciliophora</taxon>
        <taxon>Intramacronucleata</taxon>
        <taxon>Spirotrichea</taxon>
        <taxon>Hypotrichia</taxon>
        <taxon>Euplotida</taxon>
        <taxon>Euplotidae</taxon>
        <taxon>Moneuplotes</taxon>
    </lineage>
</organism>
<evidence type="ECO:0000256" key="2">
    <source>
        <dbReference type="SAM" id="MobiDB-lite"/>
    </source>
</evidence>
<feature type="region of interest" description="Disordered" evidence="2">
    <location>
        <begin position="128"/>
        <end position="148"/>
    </location>
</feature>
<evidence type="ECO:0000313" key="5">
    <source>
        <dbReference type="Proteomes" id="UP001295684"/>
    </source>
</evidence>
<accession>A0AAD1Y5H9</accession>
<protein>
    <recommendedName>
        <fullName evidence="3">SWIM-type domain-containing protein</fullName>
    </recommendedName>
</protein>
<keyword evidence="1" id="KW-0479">Metal-binding</keyword>
<evidence type="ECO:0000313" key="4">
    <source>
        <dbReference type="EMBL" id="CAI2384884.1"/>
    </source>
</evidence>
<keyword evidence="1" id="KW-0862">Zinc</keyword>
<dbReference type="Proteomes" id="UP001295684">
    <property type="component" value="Unassembled WGS sequence"/>
</dbReference>
<dbReference type="InterPro" id="IPR007527">
    <property type="entry name" value="Znf_SWIM"/>
</dbReference>
<evidence type="ECO:0000256" key="1">
    <source>
        <dbReference type="PROSITE-ProRule" id="PRU00325"/>
    </source>
</evidence>
<dbReference type="PANTHER" id="PTHR31669:SF251">
    <property type="entry name" value="PROTEIN FAR1-RELATED SEQUENCE"/>
    <property type="match status" value="1"/>
</dbReference>